<dbReference type="Gene3D" id="3.90.950.20">
    <property type="entry name" value="CinA-like"/>
    <property type="match status" value="1"/>
</dbReference>
<reference evidence="2" key="1">
    <citation type="submission" date="2022-04" db="EMBL/GenBank/DDBJ databases">
        <title>Mucilaginibacter sp. RS28 isolated from freshwater.</title>
        <authorList>
            <person name="Ko S.-R."/>
        </authorList>
    </citation>
    <scope>NUCLEOTIDE SEQUENCE</scope>
    <source>
        <strain evidence="2">RS28</strain>
    </source>
</reference>
<evidence type="ECO:0000259" key="1">
    <source>
        <dbReference type="Pfam" id="PF02464"/>
    </source>
</evidence>
<evidence type="ECO:0000313" key="2">
    <source>
        <dbReference type="EMBL" id="MCJ8208870.1"/>
    </source>
</evidence>
<dbReference type="EMBL" id="JALJEJ010000002">
    <property type="protein sequence ID" value="MCJ8208870.1"/>
    <property type="molecule type" value="Genomic_DNA"/>
</dbReference>
<keyword evidence="3" id="KW-1185">Reference proteome</keyword>
<proteinExistence type="predicted"/>
<dbReference type="SUPFAM" id="SSF142433">
    <property type="entry name" value="CinA-like"/>
    <property type="match status" value="1"/>
</dbReference>
<accession>A0A9X1X2N0</accession>
<evidence type="ECO:0000313" key="3">
    <source>
        <dbReference type="Proteomes" id="UP001139450"/>
    </source>
</evidence>
<gene>
    <name evidence="2" type="ORF">MUY27_04065</name>
</gene>
<protein>
    <submittedName>
        <fullName evidence="2">Nicotinamide-nucleotide amidohydrolase family protein</fullName>
    </submittedName>
</protein>
<dbReference type="Pfam" id="PF02464">
    <property type="entry name" value="CinA"/>
    <property type="match status" value="1"/>
</dbReference>
<dbReference type="AlphaFoldDB" id="A0A9X1X2N0"/>
<dbReference type="Proteomes" id="UP001139450">
    <property type="component" value="Unassembled WGS sequence"/>
</dbReference>
<organism evidence="2 3">
    <name type="scientific">Mucilaginibacter straminoryzae</name>
    <dbReference type="NCBI Taxonomy" id="2932774"/>
    <lineage>
        <taxon>Bacteria</taxon>
        <taxon>Pseudomonadati</taxon>
        <taxon>Bacteroidota</taxon>
        <taxon>Sphingobacteriia</taxon>
        <taxon>Sphingobacteriales</taxon>
        <taxon>Sphingobacteriaceae</taxon>
        <taxon>Mucilaginibacter</taxon>
    </lineage>
</organism>
<feature type="domain" description="CinA C-terminal" evidence="1">
    <location>
        <begin position="8"/>
        <end position="153"/>
    </location>
</feature>
<dbReference type="InterPro" id="IPR036653">
    <property type="entry name" value="CinA-like_C"/>
</dbReference>
<name>A0A9X1X2N0_9SPHI</name>
<comment type="caution">
    <text evidence="2">The sequence shown here is derived from an EMBL/GenBank/DDBJ whole genome shotgun (WGS) entry which is preliminary data.</text>
</comment>
<dbReference type="NCBIfam" id="TIGR00199">
    <property type="entry name" value="PncC_domain"/>
    <property type="match status" value="1"/>
</dbReference>
<dbReference type="InterPro" id="IPR008136">
    <property type="entry name" value="CinA_C"/>
</dbReference>
<sequence length="171" mass="18397">MPANVVIECSHTLKNHNLKIAFAESVTAGKVISEFALIPNCGSALAGSIVSYDAEVKKTLLKVPAELIEQFSAESEQVTEQMAIGLKQLIPADIVVAVTGLAAPGGSETEEKPVGTMFIHGFYHSYAFSKRVFFQGDPEQVIMDTVSAIAELVITQLKKHGKEPSFEESNC</sequence>
<dbReference type="RefSeq" id="WP_245128706.1">
    <property type="nucleotide sequence ID" value="NZ_JALJEJ010000002.1"/>
</dbReference>